<name>A0A9W6Q7X1_9ACTN</name>
<accession>A0A9W6Q7X1</accession>
<dbReference type="PANTHER" id="PTHR43099">
    <property type="entry name" value="UPF0053 PROTEIN YRKA"/>
    <property type="match status" value="1"/>
</dbReference>
<evidence type="ECO:0000313" key="15">
    <source>
        <dbReference type="Proteomes" id="UP001165041"/>
    </source>
</evidence>
<dbReference type="InterPro" id="IPR051676">
    <property type="entry name" value="UPF0053_domain"/>
</dbReference>
<evidence type="ECO:0000259" key="13">
    <source>
        <dbReference type="PROSITE" id="PS51846"/>
    </source>
</evidence>
<dbReference type="SMART" id="SM01091">
    <property type="entry name" value="CorC_HlyC"/>
    <property type="match status" value="1"/>
</dbReference>
<evidence type="ECO:0000256" key="5">
    <source>
        <dbReference type="ARBA" id="ARBA00022737"/>
    </source>
</evidence>
<dbReference type="GO" id="GO:0050660">
    <property type="term" value="F:flavin adenine dinucleotide binding"/>
    <property type="evidence" value="ECO:0007669"/>
    <property type="project" value="InterPro"/>
</dbReference>
<keyword evidence="8 10" id="KW-0472">Membrane</keyword>
<feature type="domain" description="CNNM transmembrane" evidence="13">
    <location>
        <begin position="17"/>
        <end position="221"/>
    </location>
</feature>
<feature type="domain" description="CBS" evidence="12">
    <location>
        <begin position="298"/>
        <end position="355"/>
    </location>
</feature>
<keyword evidence="5" id="KW-0677">Repeat</keyword>
<dbReference type="FunFam" id="3.10.580.10:FF:000002">
    <property type="entry name" value="Magnesium/cobalt efflux protein CorC"/>
    <property type="match status" value="1"/>
</dbReference>
<dbReference type="InterPro" id="IPR005170">
    <property type="entry name" value="Transptr-assoc_dom"/>
</dbReference>
<evidence type="ECO:0000313" key="14">
    <source>
        <dbReference type="EMBL" id="GLW71384.1"/>
    </source>
</evidence>
<dbReference type="AlphaFoldDB" id="A0A9W6Q7X1"/>
<dbReference type="EMBL" id="BSSA01000011">
    <property type="protein sequence ID" value="GLW71384.1"/>
    <property type="molecule type" value="Genomic_DNA"/>
</dbReference>
<keyword evidence="3" id="KW-1003">Cell membrane</keyword>
<comment type="caution">
    <text evidence="14">The sequence shown here is derived from an EMBL/GenBank/DDBJ whole genome shotgun (WGS) entry which is preliminary data.</text>
</comment>
<dbReference type="PROSITE" id="PS51846">
    <property type="entry name" value="CNNM"/>
    <property type="match status" value="1"/>
</dbReference>
<dbReference type="SMART" id="SM00116">
    <property type="entry name" value="CBS"/>
    <property type="match status" value="2"/>
</dbReference>
<evidence type="ECO:0000256" key="8">
    <source>
        <dbReference type="ARBA" id="ARBA00023136"/>
    </source>
</evidence>
<dbReference type="PROSITE" id="PS51371">
    <property type="entry name" value="CBS"/>
    <property type="match status" value="1"/>
</dbReference>
<dbReference type="SUPFAM" id="SSF56176">
    <property type="entry name" value="FAD-binding/transporter-associated domain-like"/>
    <property type="match status" value="1"/>
</dbReference>
<sequence length="454" mass="48371">MPSGHPAVALRAPYTRPVSETLQDAALVLVFIMLGGLFNVAEIALISLREGQIRTLEAAGSRRASRAAHLAADPNRFLAAVQVGVTCMGFLSAAFGADTLAGKLAPVFVRAGLSEGVADAVALVGLTLVISYASLVLGELTPKRIGLQRAESIALLAAPVVDVMSVVLRPVIWLLGHSTNLMVRLLGGDPSAGRGVMSPEELRGLVAANTELGSDERELINEVFAAGERQLREVMVPRTEVTFLDGDRAVAEVRHETDSAPHSRYPVVDGSYDAVTGFVHVRDLYGARGEQAVRVRELARPVKLFPATKRVLEAMSEMRREGHHLAIVVDEYGGTAGIVTLEDLVEEVVGEIRDEYDAQDTTATRRLAGGGMEIDGLLNLADFAQETGLTLPEGPYETVAGFVVRELGRLPGKGDQVVTDSGARLTVARLDGRRIERLRVSTVTPAEPAGPEVS</sequence>
<dbReference type="InterPro" id="IPR036318">
    <property type="entry name" value="FAD-bd_PCMH-like_sf"/>
</dbReference>
<evidence type="ECO:0000259" key="12">
    <source>
        <dbReference type="PROSITE" id="PS51371"/>
    </source>
</evidence>
<evidence type="ECO:0000256" key="1">
    <source>
        <dbReference type="ARBA" id="ARBA00004651"/>
    </source>
</evidence>
<protein>
    <submittedName>
        <fullName evidence="14">Membrane protein</fullName>
    </submittedName>
</protein>
<evidence type="ECO:0000256" key="6">
    <source>
        <dbReference type="ARBA" id="ARBA00022989"/>
    </source>
</evidence>
<dbReference type="Proteomes" id="UP001165041">
    <property type="component" value="Unassembled WGS sequence"/>
</dbReference>
<keyword evidence="6 10" id="KW-1133">Transmembrane helix</keyword>
<dbReference type="InterPro" id="IPR000644">
    <property type="entry name" value="CBS_dom"/>
</dbReference>
<comment type="subcellular location">
    <subcellularLocation>
        <location evidence="1">Cell membrane</location>
        <topology evidence="1">Multi-pass membrane protein</topology>
    </subcellularLocation>
</comment>
<dbReference type="Gene3D" id="3.30.465.10">
    <property type="match status" value="1"/>
</dbReference>
<dbReference type="InterPro" id="IPR016169">
    <property type="entry name" value="FAD-bd_PCMH_sub2"/>
</dbReference>
<evidence type="ECO:0000256" key="9">
    <source>
        <dbReference type="PROSITE-ProRule" id="PRU00703"/>
    </source>
</evidence>
<gene>
    <name evidence="14" type="ORF">Kpho02_36830</name>
</gene>
<feature type="transmembrane region" description="Helical" evidence="11">
    <location>
        <begin position="25"/>
        <end position="46"/>
    </location>
</feature>
<feature type="transmembrane region" description="Helical" evidence="11">
    <location>
        <begin position="117"/>
        <end position="141"/>
    </location>
</feature>
<feature type="transmembrane region" description="Helical" evidence="11">
    <location>
        <begin position="77"/>
        <end position="97"/>
    </location>
</feature>
<dbReference type="SUPFAM" id="SSF54631">
    <property type="entry name" value="CBS-domain pair"/>
    <property type="match status" value="1"/>
</dbReference>
<evidence type="ECO:0000256" key="11">
    <source>
        <dbReference type="SAM" id="Phobius"/>
    </source>
</evidence>
<dbReference type="PANTHER" id="PTHR43099:SF5">
    <property type="entry name" value="HLYC_CORC FAMILY TRANSPORTER"/>
    <property type="match status" value="1"/>
</dbReference>
<dbReference type="Pfam" id="PF03471">
    <property type="entry name" value="CorC_HlyC"/>
    <property type="match status" value="1"/>
</dbReference>
<keyword evidence="7 9" id="KW-0129">CBS domain</keyword>
<keyword evidence="4 10" id="KW-0812">Transmembrane</keyword>
<dbReference type="Pfam" id="PF01595">
    <property type="entry name" value="CNNM"/>
    <property type="match status" value="1"/>
</dbReference>
<organism evidence="14 15">
    <name type="scientific">Kitasatospora phosalacinea</name>
    <dbReference type="NCBI Taxonomy" id="2065"/>
    <lineage>
        <taxon>Bacteria</taxon>
        <taxon>Bacillati</taxon>
        <taxon>Actinomycetota</taxon>
        <taxon>Actinomycetes</taxon>
        <taxon>Kitasatosporales</taxon>
        <taxon>Streptomycetaceae</taxon>
        <taxon>Kitasatospora</taxon>
    </lineage>
</organism>
<evidence type="ECO:0000256" key="7">
    <source>
        <dbReference type="ARBA" id="ARBA00023122"/>
    </source>
</evidence>
<dbReference type="CDD" id="cd04590">
    <property type="entry name" value="CBS_pair_CorC_HlyC_assoc"/>
    <property type="match status" value="1"/>
</dbReference>
<proteinExistence type="inferred from homology"/>
<evidence type="ECO:0000256" key="2">
    <source>
        <dbReference type="ARBA" id="ARBA00006337"/>
    </source>
</evidence>
<dbReference type="InterPro" id="IPR002550">
    <property type="entry name" value="CNNM"/>
</dbReference>
<dbReference type="InterPro" id="IPR046342">
    <property type="entry name" value="CBS_dom_sf"/>
</dbReference>
<dbReference type="GO" id="GO:0005886">
    <property type="term" value="C:plasma membrane"/>
    <property type="evidence" value="ECO:0007669"/>
    <property type="project" value="UniProtKB-SubCell"/>
</dbReference>
<evidence type="ECO:0000256" key="4">
    <source>
        <dbReference type="ARBA" id="ARBA00022692"/>
    </source>
</evidence>
<comment type="similarity">
    <text evidence="2">Belongs to the UPF0053 family.</text>
</comment>
<dbReference type="Gene3D" id="3.10.580.10">
    <property type="entry name" value="CBS-domain"/>
    <property type="match status" value="1"/>
</dbReference>
<reference evidence="14" key="1">
    <citation type="submission" date="2023-02" db="EMBL/GenBank/DDBJ databases">
        <title>Kitasatospora phosalacinea NBRC 14627.</title>
        <authorList>
            <person name="Ichikawa N."/>
            <person name="Sato H."/>
            <person name="Tonouchi N."/>
        </authorList>
    </citation>
    <scope>NUCLEOTIDE SEQUENCE</scope>
    <source>
        <strain evidence="14">NBRC 14627</strain>
    </source>
</reference>
<dbReference type="InterPro" id="IPR044751">
    <property type="entry name" value="Ion_transp-like_CBS"/>
</dbReference>
<evidence type="ECO:0000256" key="10">
    <source>
        <dbReference type="PROSITE-ProRule" id="PRU01193"/>
    </source>
</evidence>
<dbReference type="Pfam" id="PF00571">
    <property type="entry name" value="CBS"/>
    <property type="match status" value="1"/>
</dbReference>
<evidence type="ECO:0000256" key="3">
    <source>
        <dbReference type="ARBA" id="ARBA00022475"/>
    </source>
</evidence>
<feature type="transmembrane region" description="Helical" evidence="11">
    <location>
        <begin position="153"/>
        <end position="175"/>
    </location>
</feature>